<evidence type="ECO:0000256" key="3">
    <source>
        <dbReference type="ARBA" id="ARBA00022679"/>
    </source>
</evidence>
<dbReference type="GO" id="GO:0030170">
    <property type="term" value="F:pyridoxal phosphate binding"/>
    <property type="evidence" value="ECO:0007669"/>
    <property type="project" value="InterPro"/>
</dbReference>
<evidence type="ECO:0000313" key="6">
    <source>
        <dbReference type="EMBL" id="RDW71538.1"/>
    </source>
</evidence>
<evidence type="ECO:0000259" key="5">
    <source>
        <dbReference type="Pfam" id="PF00155"/>
    </source>
</evidence>
<comment type="caution">
    <text evidence="6">The sequence shown here is derived from an EMBL/GenBank/DDBJ whole genome shotgun (WGS) entry which is preliminary data.</text>
</comment>
<dbReference type="Pfam" id="PF00155">
    <property type="entry name" value="Aminotran_1_2"/>
    <property type="match status" value="1"/>
</dbReference>
<sequence length="430" mass="47043">MRTSSLEKALQGSLARRQERSSLRKLTIAPRQSVDFSSNDFLSLSTSSELKSEYLRNLAQCEEFRLGSGGSRLLDGNSIYAEELERDLAAFHHAPSGLLFNSGFDANSGFFSCVPLPGDVVFHDEFIHASVHEGMRLSRAGCCISFKHNSVEDLQHQLLILLKKDALIEKGERNVFIAIESLYSMDGDLAPIRDIVEVVGRLLPHGNGHIVVDEAHSTGVYGPQGRGIVCSLGLEDKIFARLHTFGKALASQGAIILCSEVTRQFLINYARPMIYTTFISFPALVAIKTTTSFMMRGGTVALSNHLWALVEHLYDQLKILDTTMAAHAYSRGLLRIPRECPQSPIFSVLTNEPRALANACQNAGFVVRAIVPPTVPHGGERVRICLHAGNTKEESDMLLATIGLWLSQMATSHSGNAEDSGHRGVGTSKL</sequence>
<dbReference type="PANTHER" id="PTHR13693">
    <property type="entry name" value="CLASS II AMINOTRANSFERASE/8-AMINO-7-OXONONANOATE SYNTHASE"/>
    <property type="match status" value="1"/>
</dbReference>
<dbReference type="STRING" id="1849047.A0A3D8RC97"/>
<keyword evidence="3" id="KW-0808">Transferase</keyword>
<dbReference type="InterPro" id="IPR015421">
    <property type="entry name" value="PyrdxlP-dep_Trfase_major"/>
</dbReference>
<organism evidence="6 7">
    <name type="scientific">Coleophoma cylindrospora</name>
    <dbReference type="NCBI Taxonomy" id="1849047"/>
    <lineage>
        <taxon>Eukaryota</taxon>
        <taxon>Fungi</taxon>
        <taxon>Dikarya</taxon>
        <taxon>Ascomycota</taxon>
        <taxon>Pezizomycotina</taxon>
        <taxon>Leotiomycetes</taxon>
        <taxon>Helotiales</taxon>
        <taxon>Dermateaceae</taxon>
        <taxon>Coleophoma</taxon>
    </lineage>
</organism>
<protein>
    <recommendedName>
        <fullName evidence="5">Aminotransferase class I/classII large domain-containing protein</fullName>
    </recommendedName>
</protein>
<dbReference type="OrthoDB" id="2382073at2759"/>
<dbReference type="InterPro" id="IPR050087">
    <property type="entry name" value="AON_synthase_class-II"/>
</dbReference>
<dbReference type="InterPro" id="IPR004839">
    <property type="entry name" value="Aminotransferase_I/II_large"/>
</dbReference>
<evidence type="ECO:0000256" key="1">
    <source>
        <dbReference type="ARBA" id="ARBA00001933"/>
    </source>
</evidence>
<gene>
    <name evidence="6" type="ORF">BP6252_08101</name>
</gene>
<proteinExistence type="inferred from homology"/>
<keyword evidence="7" id="KW-1185">Reference proteome</keyword>
<dbReference type="Gene3D" id="3.40.640.10">
    <property type="entry name" value="Type I PLP-dependent aspartate aminotransferase-like (Major domain)"/>
    <property type="match status" value="1"/>
</dbReference>
<feature type="domain" description="Aminotransferase class I/classII large" evidence="5">
    <location>
        <begin position="34"/>
        <end position="402"/>
    </location>
</feature>
<comment type="cofactor">
    <cofactor evidence="1">
        <name>pyridoxal 5'-phosphate</name>
        <dbReference type="ChEBI" id="CHEBI:597326"/>
    </cofactor>
</comment>
<evidence type="ECO:0000256" key="2">
    <source>
        <dbReference type="ARBA" id="ARBA00010008"/>
    </source>
</evidence>
<evidence type="ECO:0000256" key="4">
    <source>
        <dbReference type="ARBA" id="ARBA00022898"/>
    </source>
</evidence>
<accession>A0A3D8RC97</accession>
<name>A0A3D8RC97_9HELO</name>
<dbReference type="AlphaFoldDB" id="A0A3D8RC97"/>
<reference evidence="6 7" key="1">
    <citation type="journal article" date="2018" name="IMA Fungus">
        <title>IMA Genome-F 9: Draft genome sequence of Annulohypoxylon stygium, Aspergillus mulundensis, Berkeleyomyces basicola (syn. Thielaviopsis basicola), Ceratocystis smalleyi, two Cercospora beticola strains, Coleophoma cylindrospora, Fusarium fracticaudum, Phialophora cf. hyalina, and Morchella septimelata.</title>
        <authorList>
            <person name="Wingfield B.D."/>
            <person name="Bills G.F."/>
            <person name="Dong Y."/>
            <person name="Huang W."/>
            <person name="Nel W.J."/>
            <person name="Swalarsk-Parry B.S."/>
            <person name="Vaghefi N."/>
            <person name="Wilken P.M."/>
            <person name="An Z."/>
            <person name="de Beer Z.W."/>
            <person name="De Vos L."/>
            <person name="Chen L."/>
            <person name="Duong T.A."/>
            <person name="Gao Y."/>
            <person name="Hammerbacher A."/>
            <person name="Kikkert J.R."/>
            <person name="Li Y."/>
            <person name="Li H."/>
            <person name="Li K."/>
            <person name="Li Q."/>
            <person name="Liu X."/>
            <person name="Ma X."/>
            <person name="Naidoo K."/>
            <person name="Pethybridge S.J."/>
            <person name="Sun J."/>
            <person name="Steenkamp E.T."/>
            <person name="van der Nest M.A."/>
            <person name="van Wyk S."/>
            <person name="Wingfield M.J."/>
            <person name="Xiong C."/>
            <person name="Yue Q."/>
            <person name="Zhang X."/>
        </authorList>
    </citation>
    <scope>NUCLEOTIDE SEQUENCE [LARGE SCALE GENOMIC DNA]</scope>
    <source>
        <strain evidence="6 7">BP6252</strain>
    </source>
</reference>
<dbReference type="EMBL" id="PDLM01000008">
    <property type="protein sequence ID" value="RDW71538.1"/>
    <property type="molecule type" value="Genomic_DNA"/>
</dbReference>
<dbReference type="InterPro" id="IPR015424">
    <property type="entry name" value="PyrdxlP-dep_Trfase"/>
</dbReference>
<dbReference type="InterPro" id="IPR015422">
    <property type="entry name" value="PyrdxlP-dep_Trfase_small"/>
</dbReference>
<dbReference type="SUPFAM" id="SSF53383">
    <property type="entry name" value="PLP-dependent transferases"/>
    <property type="match status" value="1"/>
</dbReference>
<dbReference type="GO" id="GO:0016740">
    <property type="term" value="F:transferase activity"/>
    <property type="evidence" value="ECO:0007669"/>
    <property type="project" value="UniProtKB-KW"/>
</dbReference>
<dbReference type="Gene3D" id="3.90.1150.10">
    <property type="entry name" value="Aspartate Aminotransferase, domain 1"/>
    <property type="match status" value="1"/>
</dbReference>
<dbReference type="Proteomes" id="UP000256645">
    <property type="component" value="Unassembled WGS sequence"/>
</dbReference>
<keyword evidence="4" id="KW-0663">Pyridoxal phosphate</keyword>
<comment type="similarity">
    <text evidence="2">Belongs to the class-II pyridoxal-phosphate-dependent aminotransferase family. BioF subfamily.</text>
</comment>
<dbReference type="GO" id="GO:0009102">
    <property type="term" value="P:biotin biosynthetic process"/>
    <property type="evidence" value="ECO:0007669"/>
    <property type="project" value="TreeGrafter"/>
</dbReference>
<evidence type="ECO:0000313" key="7">
    <source>
        <dbReference type="Proteomes" id="UP000256645"/>
    </source>
</evidence>
<dbReference type="PANTHER" id="PTHR13693:SF77">
    <property type="entry name" value="8-AMINO-7-OXONONANOATE SYNTHASE"/>
    <property type="match status" value="1"/>
</dbReference>